<comment type="caution">
    <text evidence="3">The sequence shown here is derived from an EMBL/GenBank/DDBJ whole genome shotgun (WGS) entry which is preliminary data.</text>
</comment>
<keyword evidence="4" id="KW-1185">Reference proteome</keyword>
<evidence type="ECO:0000259" key="2">
    <source>
        <dbReference type="Pfam" id="PF03795"/>
    </source>
</evidence>
<dbReference type="InterPro" id="IPR005545">
    <property type="entry name" value="YCII"/>
</dbReference>
<dbReference type="InterPro" id="IPR011008">
    <property type="entry name" value="Dimeric_a/b-barrel"/>
</dbReference>
<dbReference type="SUPFAM" id="SSF54909">
    <property type="entry name" value="Dimeric alpha+beta barrel"/>
    <property type="match status" value="1"/>
</dbReference>
<evidence type="ECO:0000313" key="4">
    <source>
        <dbReference type="Proteomes" id="UP000720124"/>
    </source>
</evidence>
<reference evidence="3 4" key="1">
    <citation type="submission" date="2020-06" db="EMBL/GenBank/DDBJ databases">
        <title>Global-level population genomics: horizontal gene transfer, symbiosis and evolution in Rhizobia.</title>
        <authorList>
            <person name="Gai Y."/>
        </authorList>
    </citation>
    <scope>NUCLEOTIDE SEQUENCE [LARGE SCALE GENOMIC DNA]</scope>
    <source>
        <strain evidence="3 4">PLR6_1b</strain>
    </source>
</reference>
<organism evidence="3 4">
    <name type="scientific">Rhizobium bangladeshense</name>
    <dbReference type="NCBI Taxonomy" id="1138189"/>
    <lineage>
        <taxon>Bacteria</taxon>
        <taxon>Pseudomonadati</taxon>
        <taxon>Pseudomonadota</taxon>
        <taxon>Alphaproteobacteria</taxon>
        <taxon>Hyphomicrobiales</taxon>
        <taxon>Rhizobiaceae</taxon>
        <taxon>Rhizobium/Agrobacterium group</taxon>
        <taxon>Rhizobium</taxon>
    </lineage>
</organism>
<dbReference type="PANTHER" id="PTHR37828">
    <property type="entry name" value="GSR2449 PROTEIN"/>
    <property type="match status" value="1"/>
</dbReference>
<dbReference type="EMBL" id="JABTXI010000008">
    <property type="protein sequence ID" value="MBY3592387.1"/>
    <property type="molecule type" value="Genomic_DNA"/>
</dbReference>
<protein>
    <recommendedName>
        <fullName evidence="2">YCII-related domain-containing protein</fullName>
    </recommendedName>
</protein>
<dbReference type="Pfam" id="PF03795">
    <property type="entry name" value="YCII"/>
    <property type="match status" value="1"/>
</dbReference>
<proteinExistence type="inferred from homology"/>
<gene>
    <name evidence="3" type="ORF">HJA87_21275</name>
</gene>
<dbReference type="Proteomes" id="UP000720124">
    <property type="component" value="Unassembled WGS sequence"/>
</dbReference>
<feature type="domain" description="YCII-related" evidence="2">
    <location>
        <begin position="22"/>
        <end position="106"/>
    </location>
</feature>
<dbReference type="RefSeq" id="WP_222012458.1">
    <property type="nucleotide sequence ID" value="NZ_JABTXI010000008.1"/>
</dbReference>
<evidence type="ECO:0000256" key="1">
    <source>
        <dbReference type="ARBA" id="ARBA00007689"/>
    </source>
</evidence>
<comment type="similarity">
    <text evidence="1">Belongs to the YciI family.</text>
</comment>
<accession>A0ABS7LLL7</accession>
<sequence length="127" mass="14008">MTGSEARDPLTRIAAMMNMELYAILTRPAREGVDLRPVLNDHLDYMVELEKDGRVFASGPLSGEDGRPTGHGLTIVRGASLKEAAEIAERDPFVQAGLRAFDIHRWTVNEGQVWLGVTFSDRGGQTR</sequence>
<evidence type="ECO:0000313" key="3">
    <source>
        <dbReference type="EMBL" id="MBY3592387.1"/>
    </source>
</evidence>
<name>A0ABS7LLL7_9HYPH</name>
<dbReference type="Gene3D" id="3.30.70.1060">
    <property type="entry name" value="Dimeric alpha+beta barrel"/>
    <property type="match status" value="1"/>
</dbReference>
<dbReference type="PANTHER" id="PTHR37828:SF1">
    <property type="entry name" value="YCII-RELATED DOMAIN-CONTAINING PROTEIN"/>
    <property type="match status" value="1"/>
</dbReference>